<name>A0ACC0TRZ6_9AGAM</name>
<accession>A0ACC0TRZ6</accession>
<evidence type="ECO:0000313" key="2">
    <source>
        <dbReference type="Proteomes" id="UP001207468"/>
    </source>
</evidence>
<evidence type="ECO:0000313" key="1">
    <source>
        <dbReference type="EMBL" id="KAI9437886.1"/>
    </source>
</evidence>
<organism evidence="1 2">
    <name type="scientific">Russula earlei</name>
    <dbReference type="NCBI Taxonomy" id="71964"/>
    <lineage>
        <taxon>Eukaryota</taxon>
        <taxon>Fungi</taxon>
        <taxon>Dikarya</taxon>
        <taxon>Basidiomycota</taxon>
        <taxon>Agaricomycotina</taxon>
        <taxon>Agaricomycetes</taxon>
        <taxon>Russulales</taxon>
        <taxon>Russulaceae</taxon>
        <taxon>Russula</taxon>
    </lineage>
</organism>
<keyword evidence="2" id="KW-1185">Reference proteome</keyword>
<protein>
    <submittedName>
        <fullName evidence="1">Electron transport protein SCO1/SenC</fullName>
    </submittedName>
</protein>
<gene>
    <name evidence="1" type="ORF">F5148DRAFT_1294079</name>
</gene>
<sequence length="221" mass="25815">MNKKRFVYLGFFVVLVVGFWYFLFRDNDMWQAKLPVISYVKPFSFSNQDGVAFTERNMQGKVTVVEYFFTTCKGICPRMNNNMKTIYEKFKDNPDFLIVSHSCDPENDSVPRLKHYADSLHVDTKKWEFLTGRKDSLYNQARNSYLLDDPKNNVERIEDQFIHTQFFALVDKNGQVRGQVYDGLKADELAQLRSDIGKLLKKRVGKGTLRTAFFNNNPSNL</sequence>
<reference evidence="1" key="1">
    <citation type="submission" date="2021-03" db="EMBL/GenBank/DDBJ databases">
        <title>Evolutionary priming and transition to the ectomycorrhizal habit in an iconic lineage of mushroom-forming fungi: is preadaptation a requirement?</title>
        <authorList>
            <consortium name="DOE Joint Genome Institute"/>
            <person name="Looney B.P."/>
            <person name="Miyauchi S."/>
            <person name="Morin E."/>
            <person name="Drula E."/>
            <person name="Courty P.E."/>
            <person name="Chicoki N."/>
            <person name="Fauchery L."/>
            <person name="Kohler A."/>
            <person name="Kuo A."/>
            <person name="LaButti K."/>
            <person name="Pangilinan J."/>
            <person name="Lipzen A."/>
            <person name="Riley R."/>
            <person name="Andreopoulos W."/>
            <person name="He G."/>
            <person name="Johnson J."/>
            <person name="Barry K.W."/>
            <person name="Grigoriev I.V."/>
            <person name="Nagy L."/>
            <person name="Hibbett D."/>
            <person name="Henrissat B."/>
            <person name="Matheny P.B."/>
            <person name="Labbe J."/>
            <person name="Martin A.F."/>
        </authorList>
    </citation>
    <scope>NUCLEOTIDE SEQUENCE</scope>
    <source>
        <strain evidence="1">BPL698</strain>
    </source>
</reference>
<dbReference type="Proteomes" id="UP001207468">
    <property type="component" value="Unassembled WGS sequence"/>
</dbReference>
<dbReference type="EMBL" id="JAGFNK010000875">
    <property type="protein sequence ID" value="KAI9437886.1"/>
    <property type="molecule type" value="Genomic_DNA"/>
</dbReference>
<proteinExistence type="predicted"/>
<comment type="caution">
    <text evidence="1">The sequence shown here is derived from an EMBL/GenBank/DDBJ whole genome shotgun (WGS) entry which is preliminary data.</text>
</comment>